<dbReference type="Gene3D" id="1.10.10.10">
    <property type="entry name" value="Winged helix-like DNA-binding domain superfamily/Winged helix DNA-binding domain"/>
    <property type="match status" value="1"/>
</dbReference>
<keyword evidence="2" id="KW-0804">Transcription</keyword>
<evidence type="ECO:0000259" key="4">
    <source>
        <dbReference type="PROSITE" id="PS50921"/>
    </source>
</evidence>
<dbReference type="Pfam" id="PF01590">
    <property type="entry name" value="GAF"/>
    <property type="match status" value="1"/>
</dbReference>
<sequence length="252" mass="26321">MAARAPGRDAADALCVSCVGLLEVDGVAVSVISGGTSAGTFGSSSAVSRRLDEYHFTFGEGPSLDAVSSRSPVLVPDLGAGSEDRWPAFRDALLEDGIRGVFALPIMITSACVGALDLYRQRPGPLGGEALASAMVAAQLASAPLLDLISGARTVEDSEVDPHADADDDPTPDMDRVEIYQASGMLMPALGVSADEAMLRLRAHALATSQSASQVARAIIERRLVLERDDAHWPHDTNGSHHSQPDPERGSP</sequence>
<evidence type="ECO:0000256" key="3">
    <source>
        <dbReference type="SAM" id="MobiDB-lite"/>
    </source>
</evidence>
<dbReference type="InterPro" id="IPR036388">
    <property type="entry name" value="WH-like_DNA-bd_sf"/>
</dbReference>
<feature type="region of interest" description="Disordered" evidence="3">
    <location>
        <begin position="232"/>
        <end position="252"/>
    </location>
</feature>
<dbReference type="InterPro" id="IPR003018">
    <property type="entry name" value="GAF"/>
</dbReference>
<gene>
    <name evidence="5" type="ORF">IEZ25_09215</name>
</gene>
<name>A0ABR8MFQ9_9ACTN</name>
<evidence type="ECO:0000256" key="2">
    <source>
        <dbReference type="ARBA" id="ARBA00023163"/>
    </source>
</evidence>
<feature type="domain" description="ANTAR" evidence="4">
    <location>
        <begin position="159"/>
        <end position="220"/>
    </location>
</feature>
<reference evidence="5 6" key="1">
    <citation type="submission" date="2020-09" db="EMBL/GenBank/DDBJ databases">
        <title>novel species in genus Nocardioides.</title>
        <authorList>
            <person name="Zhang G."/>
        </authorList>
    </citation>
    <scope>NUCLEOTIDE SEQUENCE [LARGE SCALE GENOMIC DNA]</scope>
    <source>
        <strain evidence="5 6">19197</strain>
    </source>
</reference>
<keyword evidence="6" id="KW-1185">Reference proteome</keyword>
<dbReference type="Gene3D" id="3.30.450.40">
    <property type="match status" value="1"/>
</dbReference>
<evidence type="ECO:0000256" key="1">
    <source>
        <dbReference type="ARBA" id="ARBA00023015"/>
    </source>
</evidence>
<feature type="compositionally biased region" description="Basic and acidic residues" evidence="3">
    <location>
        <begin position="154"/>
        <end position="165"/>
    </location>
</feature>
<organism evidence="5 6">
    <name type="scientific">Nocardioides hwasunensis</name>
    <dbReference type="NCBI Taxonomy" id="397258"/>
    <lineage>
        <taxon>Bacteria</taxon>
        <taxon>Bacillati</taxon>
        <taxon>Actinomycetota</taxon>
        <taxon>Actinomycetes</taxon>
        <taxon>Propionibacteriales</taxon>
        <taxon>Nocardioidaceae</taxon>
        <taxon>Nocardioides</taxon>
    </lineage>
</organism>
<dbReference type="Proteomes" id="UP000649289">
    <property type="component" value="Unassembled WGS sequence"/>
</dbReference>
<accession>A0ABR8MFQ9</accession>
<protein>
    <submittedName>
        <fullName evidence="5">GAF and ANTAR domain-containing protein</fullName>
    </submittedName>
</protein>
<dbReference type="EMBL" id="JACXYY010000003">
    <property type="protein sequence ID" value="MBD3914792.1"/>
    <property type="molecule type" value="Genomic_DNA"/>
</dbReference>
<dbReference type="SUPFAM" id="SSF55781">
    <property type="entry name" value="GAF domain-like"/>
    <property type="match status" value="1"/>
</dbReference>
<comment type="caution">
    <text evidence="5">The sequence shown here is derived from an EMBL/GenBank/DDBJ whole genome shotgun (WGS) entry which is preliminary data.</text>
</comment>
<feature type="region of interest" description="Disordered" evidence="3">
    <location>
        <begin position="154"/>
        <end position="174"/>
    </location>
</feature>
<dbReference type="InterPro" id="IPR005561">
    <property type="entry name" value="ANTAR"/>
</dbReference>
<evidence type="ECO:0000313" key="6">
    <source>
        <dbReference type="Proteomes" id="UP000649289"/>
    </source>
</evidence>
<dbReference type="InterPro" id="IPR029016">
    <property type="entry name" value="GAF-like_dom_sf"/>
</dbReference>
<dbReference type="PROSITE" id="PS50921">
    <property type="entry name" value="ANTAR"/>
    <property type="match status" value="1"/>
</dbReference>
<proteinExistence type="predicted"/>
<keyword evidence="1" id="KW-0805">Transcription regulation</keyword>
<dbReference type="Pfam" id="PF03861">
    <property type="entry name" value="ANTAR"/>
    <property type="match status" value="1"/>
</dbReference>
<evidence type="ECO:0000313" key="5">
    <source>
        <dbReference type="EMBL" id="MBD3914792.1"/>
    </source>
</evidence>
<dbReference type="SMART" id="SM01012">
    <property type="entry name" value="ANTAR"/>
    <property type="match status" value="1"/>
</dbReference>